<dbReference type="InterPro" id="IPR001387">
    <property type="entry name" value="Cro/C1-type_HTH"/>
</dbReference>
<dbReference type="SUPFAM" id="SSF47413">
    <property type="entry name" value="lambda repressor-like DNA-binding domains"/>
    <property type="match status" value="1"/>
</dbReference>
<proteinExistence type="predicted"/>
<dbReference type="GO" id="GO:0003677">
    <property type="term" value="F:DNA binding"/>
    <property type="evidence" value="ECO:0007669"/>
    <property type="project" value="InterPro"/>
</dbReference>
<name>A0A1U7NW40_9DEIO</name>
<protein>
    <recommendedName>
        <fullName evidence="2">HTH cro/C1-type domain-containing protein</fullName>
    </recommendedName>
</protein>
<dbReference type="Gene3D" id="1.10.10.60">
    <property type="entry name" value="Homeodomain-like"/>
    <property type="match status" value="1"/>
</dbReference>
<dbReference type="InterPro" id="IPR010982">
    <property type="entry name" value="Lambda_DNA-bd_dom_sf"/>
</dbReference>
<dbReference type="CDD" id="cd00093">
    <property type="entry name" value="HTH_XRE"/>
    <property type="match status" value="1"/>
</dbReference>
<dbReference type="Pfam" id="PF01381">
    <property type="entry name" value="HTH_3"/>
    <property type="match status" value="1"/>
</dbReference>
<dbReference type="RefSeq" id="WP_075834218.1">
    <property type="nucleotide sequence ID" value="NZ_MSTI01000114.1"/>
</dbReference>
<organism evidence="3 4">
    <name type="scientific">Deinococcus marmoris</name>
    <dbReference type="NCBI Taxonomy" id="249408"/>
    <lineage>
        <taxon>Bacteria</taxon>
        <taxon>Thermotogati</taxon>
        <taxon>Deinococcota</taxon>
        <taxon>Deinococci</taxon>
        <taxon>Deinococcales</taxon>
        <taxon>Deinococcaceae</taxon>
        <taxon>Deinococcus</taxon>
    </lineage>
</organism>
<feature type="region of interest" description="Disordered" evidence="1">
    <location>
        <begin position="131"/>
        <end position="161"/>
    </location>
</feature>
<sequence length="161" mass="17684">MKEQKTLNQWRKERGLTVDELAEKAGVGRSIHSWLYSGNIPGLKTGLILAEALGVDVTQIVWGKEERREVEVSPMPEGREVTGNQSRVTREQYEVAKQWVAAGRDMTVTADAIGVSRGTLYKAFARFEKEDGLQKSSEGPAHEAAGSKVKTRKPEASEAAS</sequence>
<dbReference type="AlphaFoldDB" id="A0A1U7NW40"/>
<dbReference type="PROSITE" id="PS50943">
    <property type="entry name" value="HTH_CROC1"/>
    <property type="match status" value="1"/>
</dbReference>
<accession>A0A1U7NW40</accession>
<keyword evidence="4" id="KW-1185">Reference proteome</keyword>
<reference evidence="3 4" key="1">
    <citation type="submission" date="2017-01" db="EMBL/GenBank/DDBJ databases">
        <title>Genome Analysis of Deinococcus marmoris KOPRI26562.</title>
        <authorList>
            <person name="Kim J.H."/>
            <person name="Oh H.-M."/>
        </authorList>
    </citation>
    <scope>NUCLEOTIDE SEQUENCE [LARGE SCALE GENOMIC DNA]</scope>
    <source>
        <strain evidence="3 4">KOPRI26562</strain>
    </source>
</reference>
<dbReference type="STRING" id="249408.BOO71_0009745"/>
<evidence type="ECO:0000313" key="3">
    <source>
        <dbReference type="EMBL" id="OLV17148.1"/>
    </source>
</evidence>
<dbReference type="Proteomes" id="UP000186607">
    <property type="component" value="Unassembled WGS sequence"/>
</dbReference>
<evidence type="ECO:0000259" key="2">
    <source>
        <dbReference type="PROSITE" id="PS50943"/>
    </source>
</evidence>
<dbReference type="SUPFAM" id="SSF46689">
    <property type="entry name" value="Homeodomain-like"/>
    <property type="match status" value="1"/>
</dbReference>
<dbReference type="InterPro" id="IPR009057">
    <property type="entry name" value="Homeodomain-like_sf"/>
</dbReference>
<dbReference type="SMART" id="SM00530">
    <property type="entry name" value="HTH_XRE"/>
    <property type="match status" value="1"/>
</dbReference>
<gene>
    <name evidence="3" type="ORF">BOO71_0009745</name>
</gene>
<feature type="compositionally biased region" description="Basic and acidic residues" evidence="1">
    <location>
        <begin position="152"/>
        <end position="161"/>
    </location>
</feature>
<feature type="domain" description="HTH cro/C1-type" evidence="2">
    <location>
        <begin position="7"/>
        <end position="60"/>
    </location>
</feature>
<comment type="caution">
    <text evidence="3">The sequence shown here is derived from an EMBL/GenBank/DDBJ whole genome shotgun (WGS) entry which is preliminary data.</text>
</comment>
<evidence type="ECO:0000313" key="4">
    <source>
        <dbReference type="Proteomes" id="UP000186607"/>
    </source>
</evidence>
<dbReference type="Gene3D" id="1.10.260.40">
    <property type="entry name" value="lambda repressor-like DNA-binding domains"/>
    <property type="match status" value="1"/>
</dbReference>
<evidence type="ECO:0000256" key="1">
    <source>
        <dbReference type="SAM" id="MobiDB-lite"/>
    </source>
</evidence>
<dbReference type="EMBL" id="MSTI01000114">
    <property type="protein sequence ID" value="OLV17148.1"/>
    <property type="molecule type" value="Genomic_DNA"/>
</dbReference>